<dbReference type="SUPFAM" id="SSF49899">
    <property type="entry name" value="Concanavalin A-like lectins/glucanases"/>
    <property type="match status" value="1"/>
</dbReference>
<name>F0WDD3_9STRA</name>
<keyword evidence="1 4" id="KW-0479">Metal-binding</keyword>
<evidence type="ECO:0000259" key="6">
    <source>
        <dbReference type="PROSITE" id="PS50188"/>
    </source>
</evidence>
<feature type="domain" description="B30.2/SPRY" evidence="6">
    <location>
        <begin position="264"/>
        <end position="457"/>
    </location>
</feature>
<feature type="domain" description="C3H1-type" evidence="5">
    <location>
        <begin position="173"/>
        <end position="215"/>
    </location>
</feature>
<keyword evidence="3 4" id="KW-0862">Zinc</keyword>
<dbReference type="GO" id="GO:0004842">
    <property type="term" value="F:ubiquitin-protein transferase activity"/>
    <property type="evidence" value="ECO:0007669"/>
    <property type="project" value="InterPro"/>
</dbReference>
<dbReference type="GO" id="GO:0008270">
    <property type="term" value="F:zinc ion binding"/>
    <property type="evidence" value="ECO:0007669"/>
    <property type="project" value="UniProtKB-KW"/>
</dbReference>
<evidence type="ECO:0000256" key="4">
    <source>
        <dbReference type="PROSITE-ProRule" id="PRU00723"/>
    </source>
</evidence>
<dbReference type="GO" id="GO:0051603">
    <property type="term" value="P:proteolysis involved in protein catabolic process"/>
    <property type="evidence" value="ECO:0007669"/>
    <property type="project" value="TreeGrafter"/>
</dbReference>
<dbReference type="InterPro" id="IPR003877">
    <property type="entry name" value="SPRY_dom"/>
</dbReference>
<feature type="zinc finger region" description="C3H1-type" evidence="4">
    <location>
        <begin position="173"/>
        <end position="215"/>
    </location>
</feature>
<dbReference type="AlphaFoldDB" id="F0WDD3"/>
<dbReference type="PANTHER" id="PTHR13363:SF5">
    <property type="entry name" value="E3 UBIQUITIN-PROTEIN LIGASE RNF123"/>
    <property type="match status" value="1"/>
</dbReference>
<dbReference type="EMBL" id="FR824110">
    <property type="protein sequence ID" value="CCA19205.1"/>
    <property type="molecule type" value="Genomic_DNA"/>
</dbReference>
<dbReference type="HOGENOM" id="CLU_434450_0_0_1"/>
<dbReference type="InterPro" id="IPR000571">
    <property type="entry name" value="Znf_CCCH"/>
</dbReference>
<gene>
    <name evidence="7" type="primary">AlNc14C65G4653</name>
    <name evidence="7" type="ORF">ALNC14_053480</name>
</gene>
<evidence type="ECO:0000256" key="3">
    <source>
        <dbReference type="ARBA" id="ARBA00022833"/>
    </source>
</evidence>
<protein>
    <submittedName>
        <fullName evidence="7">Uncharacterized protein AlNc14C65G4653</fullName>
    </submittedName>
</protein>
<dbReference type="Gene3D" id="4.10.1000.10">
    <property type="entry name" value="Zinc finger, CCCH-type"/>
    <property type="match status" value="1"/>
</dbReference>
<dbReference type="Pfam" id="PF13297">
    <property type="entry name" value="SDE2_2C"/>
    <property type="match status" value="1"/>
</dbReference>
<dbReference type="InterPro" id="IPR001870">
    <property type="entry name" value="B30.2/SPRY"/>
</dbReference>
<dbReference type="InterPro" id="IPR025086">
    <property type="entry name" value="SDE2/SF3A3_SAP"/>
</dbReference>
<dbReference type="CDD" id="cd11709">
    <property type="entry name" value="SPRY"/>
    <property type="match status" value="1"/>
</dbReference>
<dbReference type="PROSITE" id="PS50103">
    <property type="entry name" value="ZF_C3H1"/>
    <property type="match status" value="1"/>
</dbReference>
<dbReference type="PANTHER" id="PTHR13363">
    <property type="entry name" value="RING FINGER AND SRY DOMAIN-CONTAINING"/>
    <property type="match status" value="1"/>
</dbReference>
<organism evidence="7">
    <name type="scientific">Albugo laibachii Nc14</name>
    <dbReference type="NCBI Taxonomy" id="890382"/>
    <lineage>
        <taxon>Eukaryota</taxon>
        <taxon>Sar</taxon>
        <taxon>Stramenopiles</taxon>
        <taxon>Oomycota</taxon>
        <taxon>Peronosporomycetes</taxon>
        <taxon>Albuginales</taxon>
        <taxon>Albuginaceae</taxon>
        <taxon>Albugo</taxon>
    </lineage>
</organism>
<dbReference type="Gene3D" id="2.60.120.920">
    <property type="match status" value="1"/>
</dbReference>
<proteinExistence type="predicted"/>
<dbReference type="InterPro" id="IPR043136">
    <property type="entry name" value="B30.2/SPRY_sf"/>
</dbReference>
<dbReference type="GO" id="GO:0005737">
    <property type="term" value="C:cytoplasm"/>
    <property type="evidence" value="ECO:0007669"/>
    <property type="project" value="TreeGrafter"/>
</dbReference>
<dbReference type="InterPro" id="IPR053822">
    <property type="entry name" value="SDE2-like_dom"/>
</dbReference>
<dbReference type="InterPro" id="IPR013320">
    <property type="entry name" value="ConA-like_dom_sf"/>
</dbReference>
<dbReference type="PROSITE" id="PS50188">
    <property type="entry name" value="B302_SPRY"/>
    <property type="match status" value="1"/>
</dbReference>
<dbReference type="Pfam" id="PF00622">
    <property type="entry name" value="SPRY"/>
    <property type="match status" value="1"/>
</dbReference>
<evidence type="ECO:0000313" key="7">
    <source>
        <dbReference type="EMBL" id="CCA19205.1"/>
    </source>
</evidence>
<evidence type="ECO:0000259" key="5">
    <source>
        <dbReference type="PROSITE" id="PS50103"/>
    </source>
</evidence>
<keyword evidence="2 4" id="KW-0863">Zinc-finger</keyword>
<dbReference type="Pfam" id="PF22782">
    <property type="entry name" value="SDE2"/>
    <property type="match status" value="1"/>
</dbReference>
<evidence type="ECO:0000256" key="1">
    <source>
        <dbReference type="ARBA" id="ARBA00022723"/>
    </source>
</evidence>
<accession>F0WDD3</accession>
<dbReference type="SMART" id="SM00449">
    <property type="entry name" value="SPRY"/>
    <property type="match status" value="1"/>
</dbReference>
<evidence type="ECO:0000256" key="2">
    <source>
        <dbReference type="ARBA" id="ARBA00022771"/>
    </source>
</evidence>
<sequence>MELLELLVHFNRTLCISLPSALATTENVKSIVEEREGVPAPMLELYVNGYKLAKDAQLPILPSIIRARVARGLLGGKGGFGAMLRSMGKGSGSKATRDFGACRDLNGRRLRHVNQELAIQKWQDEKDNREQQKRLGISERELMIEDTPSGIPGWYLPTPSWSEGIKKSHMRRQRNTKMCQNWLKARQGGREPPKNAPRWWGCPRGRQCDFAHGEEELRGLQLTEHKRLRKEEEDCEKQCKQRRYIEYEKDMRSDLADAVQQGLSRRGKLEGRKNMQELGSTCQVDKAKNDRTSWLESINDSLALTFRYGLCEVRGTSNFGTATASSHSRIDGRWYYEVKLITAGVVQVGWAGESFHTNSDDGDGVGDHVRSWAYDGCRVLKWTEGKDLDYGEQWEAGDIIGCMIDLWKGQISYTKNGKSLGVAFDNVNNSSSDERFFPAVSAEEKQILLMNVGGQPMQFLPDGYSSLQGTAHVPKIVEDGSQCEVTAIKSDMQDRDRNTIKAESPIEAAEKDRADWSKFTTAKDLEQLGLETLKEILKRRGLKCGGNLEQRAARLFSIKNKAWDEIDAKIKATVHASQER</sequence>
<reference evidence="7" key="1">
    <citation type="journal article" date="2011" name="PLoS Biol.">
        <title>Gene gain and loss during evolution of obligate parasitism in the white rust pathogen of Arabidopsis thaliana.</title>
        <authorList>
            <person name="Kemen E."/>
            <person name="Gardiner A."/>
            <person name="Schultz-Larsen T."/>
            <person name="Kemen A.C."/>
            <person name="Balmuth A.L."/>
            <person name="Robert-Seilaniantz A."/>
            <person name="Bailey K."/>
            <person name="Holub E."/>
            <person name="Studholme D.J."/>
            <person name="Maclean D."/>
            <person name="Jones J.D."/>
        </authorList>
    </citation>
    <scope>NUCLEOTIDE SEQUENCE</scope>
</reference>
<dbReference type="InterPro" id="IPR045129">
    <property type="entry name" value="RNF123/RKP/RSPRY1"/>
</dbReference>
<reference evidence="7" key="2">
    <citation type="submission" date="2011-02" db="EMBL/GenBank/DDBJ databases">
        <authorList>
            <person name="MacLean D."/>
        </authorList>
    </citation>
    <scope>NUCLEOTIDE SEQUENCE</scope>
</reference>